<evidence type="ECO:0000256" key="7">
    <source>
        <dbReference type="PIRNR" id="PIRNR000296"/>
    </source>
</evidence>
<protein>
    <recommendedName>
        <fullName evidence="7">Catalase-related peroxidase</fullName>
        <ecNumber evidence="7">1.11.1.-</ecNumber>
    </recommendedName>
</protein>
<evidence type="ECO:0000313" key="12">
    <source>
        <dbReference type="Proteomes" id="UP000008881"/>
    </source>
</evidence>
<evidence type="ECO:0000313" key="11">
    <source>
        <dbReference type="EMBL" id="AEG95444.1"/>
    </source>
</evidence>
<evidence type="ECO:0000256" key="6">
    <source>
        <dbReference type="ARBA" id="ARBA00023004"/>
    </source>
</evidence>
<feature type="active site" evidence="8">
    <location>
        <position position="61"/>
    </location>
</feature>
<dbReference type="SMART" id="SM01060">
    <property type="entry name" value="Catalase"/>
    <property type="match status" value="1"/>
</dbReference>
<dbReference type="EC" id="1.11.1.-" evidence="7"/>
<dbReference type="GO" id="GO:0004096">
    <property type="term" value="F:catalase activity"/>
    <property type="evidence" value="ECO:0007669"/>
    <property type="project" value="InterPro"/>
</dbReference>
<accession>A0A0H3FKV0</accession>
<evidence type="ECO:0000256" key="5">
    <source>
        <dbReference type="ARBA" id="ARBA00023002"/>
    </source>
</evidence>
<evidence type="ECO:0000256" key="8">
    <source>
        <dbReference type="PIRSR" id="PIRSR000296-1"/>
    </source>
</evidence>
<evidence type="ECO:0000256" key="3">
    <source>
        <dbReference type="ARBA" id="ARBA00022617"/>
    </source>
</evidence>
<sequence>MSKLDFRSPNTWRALASIAVIVGATAAAFAWTSGWLGSRTTSQSLVPDPDKPFPAGFRRAHGKGICFSGTFEPAAPAVSYSTARLFSQSETPVVGRFSIGAGNPHAADNSTKTLSMALLLKTDDKQQWRMAMNNEPYFATRNPEGFLAMKKATAVDPATGKPDPQRLAVFLQDYPEAGKYLQWAAQKPAPGGFAGATFYSINAFYLVNADRQRQPVRWMMRPHDPFVSIADEQRQKADHNFLFEQLQQRLSQHPIYWDLVLQLAQAGDAVDDPSQPWPNDRQQVIAGTLKVTQLVAQAEGACRDVNFDPSIVPAGVEVSNDPVLNARSGAYSHSWSRREREIGYGKATEAVQKTEVK</sequence>
<dbReference type="PANTHER" id="PTHR11465">
    <property type="entry name" value="CATALASE"/>
    <property type="match status" value="1"/>
</dbReference>
<dbReference type="GO" id="GO:0020037">
    <property type="term" value="F:heme binding"/>
    <property type="evidence" value="ECO:0007669"/>
    <property type="project" value="InterPro"/>
</dbReference>
<dbReference type="InterPro" id="IPR024168">
    <property type="entry name" value="Catalase_SrpA-type_pred"/>
</dbReference>
<dbReference type="GO" id="GO:0042744">
    <property type="term" value="P:hydrogen peroxide catabolic process"/>
    <property type="evidence" value="ECO:0007669"/>
    <property type="project" value="TreeGrafter"/>
</dbReference>
<feature type="domain" description="Catalase core" evidence="10">
    <location>
        <begin position="40"/>
        <end position="353"/>
    </location>
</feature>
<keyword evidence="2 7" id="KW-0575">Peroxidase</keyword>
<dbReference type="PROSITE" id="PS51402">
    <property type="entry name" value="CATALASE_3"/>
    <property type="match status" value="1"/>
</dbReference>
<dbReference type="Pfam" id="PF00199">
    <property type="entry name" value="Catalase"/>
    <property type="match status" value="1"/>
</dbReference>
<dbReference type="Gene3D" id="2.40.180.10">
    <property type="entry name" value="Catalase core domain"/>
    <property type="match status" value="1"/>
</dbReference>
<gene>
    <name evidence="11" type="ordered locus">EAE_02545</name>
</gene>
<dbReference type="HOGENOM" id="CLU_045961_1_0_6"/>
<evidence type="ECO:0000256" key="4">
    <source>
        <dbReference type="ARBA" id="ARBA00022723"/>
    </source>
</evidence>
<dbReference type="SUPFAM" id="SSF56634">
    <property type="entry name" value="Heme-dependent catalase-like"/>
    <property type="match status" value="1"/>
</dbReference>
<dbReference type="Gene3D" id="1.20.1280.120">
    <property type="match status" value="1"/>
</dbReference>
<dbReference type="PIRSF" id="PIRSF000296">
    <property type="entry name" value="SrpA"/>
    <property type="match status" value="1"/>
</dbReference>
<comment type="similarity">
    <text evidence="1 7">Belongs to the catalase family.</text>
</comment>
<dbReference type="EMBL" id="CP002824">
    <property type="protein sequence ID" value="AEG95444.1"/>
    <property type="molecule type" value="Genomic_DNA"/>
</dbReference>
<proteinExistence type="inferred from homology"/>
<evidence type="ECO:0000256" key="2">
    <source>
        <dbReference type="ARBA" id="ARBA00022559"/>
    </source>
</evidence>
<keyword evidence="3 7" id="KW-0349">Heme</keyword>
<dbReference type="PANTHER" id="PTHR11465:SF9">
    <property type="entry name" value="CATALASE"/>
    <property type="match status" value="1"/>
</dbReference>
<dbReference type="GO" id="GO:0005737">
    <property type="term" value="C:cytoplasm"/>
    <property type="evidence" value="ECO:0007669"/>
    <property type="project" value="TreeGrafter"/>
</dbReference>
<dbReference type="GeneID" id="93313639"/>
<keyword evidence="12" id="KW-1185">Reference proteome</keyword>
<dbReference type="Proteomes" id="UP000008881">
    <property type="component" value="Chromosome"/>
</dbReference>
<dbReference type="InterPro" id="IPR011614">
    <property type="entry name" value="Catalase_core"/>
</dbReference>
<dbReference type="CDD" id="cd08153">
    <property type="entry name" value="srpA_like"/>
    <property type="match status" value="1"/>
</dbReference>
<dbReference type="KEGG" id="eae:EAE_02545"/>
<keyword evidence="4 7" id="KW-0479">Metal-binding</keyword>
<dbReference type="PATRIC" id="fig|1028307.3.peg.506"/>
<dbReference type="InterPro" id="IPR020835">
    <property type="entry name" value="Catalase_sf"/>
</dbReference>
<dbReference type="InterPro" id="IPR018028">
    <property type="entry name" value="Catalase"/>
</dbReference>
<comment type="cofactor">
    <cofactor evidence="7">
        <name>heme</name>
        <dbReference type="ChEBI" id="CHEBI:30413"/>
    </cofactor>
</comment>
<feature type="binding site" description="axial binding residue" evidence="9">
    <location>
        <position position="331"/>
    </location>
    <ligand>
        <name>heme</name>
        <dbReference type="ChEBI" id="CHEBI:30413"/>
    </ligand>
    <ligandPart>
        <name>Fe</name>
        <dbReference type="ChEBI" id="CHEBI:18248"/>
    </ligandPart>
</feature>
<dbReference type="AlphaFoldDB" id="A0A0H3FKV0"/>
<reference evidence="11 12" key="1">
    <citation type="journal article" date="2012" name="J. Bacteriol.">
        <title>Complete genome sequence of Enterobacter aerogenes KCTC 2190.</title>
        <authorList>
            <person name="Shin S.H."/>
            <person name="Kim S."/>
            <person name="Kim J.Y."/>
            <person name="Lee S."/>
            <person name="Um Y."/>
            <person name="Oh M.K."/>
            <person name="Kim Y.R."/>
            <person name="Lee J."/>
            <person name="Yang K.S."/>
        </authorList>
    </citation>
    <scope>NUCLEOTIDE SEQUENCE [LARGE SCALE GENOMIC DNA]</scope>
    <source>
        <strain evidence="11 12">KCTC 2190</strain>
    </source>
</reference>
<name>A0A0H3FKV0_KLEAK</name>
<dbReference type="RefSeq" id="WP_015703375.1">
    <property type="nucleotide sequence ID" value="NC_015663.1"/>
</dbReference>
<evidence type="ECO:0000256" key="9">
    <source>
        <dbReference type="PIRSR" id="PIRSR000296-2"/>
    </source>
</evidence>
<organism evidence="11 12">
    <name type="scientific">Klebsiella aerogenes (strain ATCC 13048 / DSM 30053 / CCUG 1429 / JCM 1235 / KCTC 2190 / NBRC 13534 / NCIMB 10102 / NCTC 10006 / CDC 819-56)</name>
    <name type="common">Enterobacter aerogenes</name>
    <dbReference type="NCBI Taxonomy" id="1028307"/>
    <lineage>
        <taxon>Bacteria</taxon>
        <taxon>Pseudomonadati</taxon>
        <taxon>Pseudomonadota</taxon>
        <taxon>Gammaproteobacteria</taxon>
        <taxon>Enterobacterales</taxon>
        <taxon>Enterobacteriaceae</taxon>
        <taxon>Klebsiella/Raoultella group</taxon>
        <taxon>Klebsiella</taxon>
    </lineage>
</organism>
<dbReference type="GO" id="GO:0042542">
    <property type="term" value="P:response to hydrogen peroxide"/>
    <property type="evidence" value="ECO:0007669"/>
    <property type="project" value="TreeGrafter"/>
</dbReference>
<dbReference type="eggNOG" id="COG0753">
    <property type="taxonomic scope" value="Bacteria"/>
</dbReference>
<dbReference type="OrthoDB" id="255727at2"/>
<keyword evidence="5 7" id="KW-0560">Oxidoreductase</keyword>
<comment type="function">
    <text evidence="7">Has an organic peroxide-dependent peroxidase activity.</text>
</comment>
<evidence type="ECO:0000256" key="1">
    <source>
        <dbReference type="ARBA" id="ARBA00005329"/>
    </source>
</evidence>
<keyword evidence="6 7" id="KW-0408">Iron</keyword>
<evidence type="ECO:0000259" key="10">
    <source>
        <dbReference type="SMART" id="SM01060"/>
    </source>
</evidence>
<dbReference type="GO" id="GO:0046872">
    <property type="term" value="F:metal ion binding"/>
    <property type="evidence" value="ECO:0007669"/>
    <property type="project" value="UniProtKB-KW"/>
</dbReference>